<gene>
    <name evidence="3" type="ORF">R3P38DRAFT_3556825</name>
</gene>
<dbReference type="Proteomes" id="UP001362999">
    <property type="component" value="Unassembled WGS sequence"/>
</dbReference>
<keyword evidence="2" id="KW-0812">Transmembrane</keyword>
<dbReference type="AlphaFoldDB" id="A0AAW0B124"/>
<comment type="caution">
    <text evidence="3">The sequence shown here is derived from an EMBL/GenBank/DDBJ whole genome shotgun (WGS) entry which is preliminary data.</text>
</comment>
<evidence type="ECO:0000256" key="2">
    <source>
        <dbReference type="SAM" id="Phobius"/>
    </source>
</evidence>
<evidence type="ECO:0000256" key="1">
    <source>
        <dbReference type="SAM" id="MobiDB-lite"/>
    </source>
</evidence>
<evidence type="ECO:0000313" key="4">
    <source>
        <dbReference type="Proteomes" id="UP001362999"/>
    </source>
</evidence>
<keyword evidence="2" id="KW-1133">Transmembrane helix</keyword>
<feature type="transmembrane region" description="Helical" evidence="2">
    <location>
        <begin position="221"/>
        <end position="241"/>
    </location>
</feature>
<name>A0AAW0B124_9AGAR</name>
<proteinExistence type="predicted"/>
<evidence type="ECO:0000313" key="3">
    <source>
        <dbReference type="EMBL" id="KAK7018942.1"/>
    </source>
</evidence>
<protein>
    <submittedName>
        <fullName evidence="3">Uncharacterized protein</fullName>
    </submittedName>
</protein>
<sequence length="311" mass="33629">MPTTRNSIASPDHIACARNTRFHRPSDYPTVSPRPADSTAGRAAGTDMYTLTEKGINPPFWVTGRKSSDVASIRTMFSAAALFRASFHKSRILLSAVDLIMGSILRTCDVAFNVLYSSGLVVDPLDLVLSGLLFARPPPFSSLAFGILRVKLIGSRSESRFNRLVLRSSQWSSPRLADPLTHLPVSCLVSSPSLDVSSRLRSIPSPSHLVSSSSKLASFNFSSSSATLTVVLVSVYVYVYISSIVYIRSHTGDPAPPFPPLTFSFSPSFLSSHLVSFTQSTLPTLTQLVSSPCPSLPPISQSHVSFSRVFS</sequence>
<keyword evidence="2" id="KW-0472">Membrane</keyword>
<feature type="region of interest" description="Disordered" evidence="1">
    <location>
        <begin position="23"/>
        <end position="43"/>
    </location>
</feature>
<dbReference type="EMBL" id="JAWWNJ010000045">
    <property type="protein sequence ID" value="KAK7018942.1"/>
    <property type="molecule type" value="Genomic_DNA"/>
</dbReference>
<accession>A0AAW0B124</accession>
<organism evidence="3 4">
    <name type="scientific">Favolaschia claudopus</name>
    <dbReference type="NCBI Taxonomy" id="2862362"/>
    <lineage>
        <taxon>Eukaryota</taxon>
        <taxon>Fungi</taxon>
        <taxon>Dikarya</taxon>
        <taxon>Basidiomycota</taxon>
        <taxon>Agaricomycotina</taxon>
        <taxon>Agaricomycetes</taxon>
        <taxon>Agaricomycetidae</taxon>
        <taxon>Agaricales</taxon>
        <taxon>Marasmiineae</taxon>
        <taxon>Mycenaceae</taxon>
        <taxon>Favolaschia</taxon>
    </lineage>
</organism>
<keyword evidence="4" id="KW-1185">Reference proteome</keyword>
<reference evidence="3 4" key="1">
    <citation type="journal article" date="2024" name="J Genomics">
        <title>Draft genome sequencing and assembly of Favolaschia claudopus CIRM-BRFM 2984 isolated from oak limbs.</title>
        <authorList>
            <person name="Navarro D."/>
            <person name="Drula E."/>
            <person name="Chaduli D."/>
            <person name="Cazenave R."/>
            <person name="Ahrendt S."/>
            <person name="Wang J."/>
            <person name="Lipzen A."/>
            <person name="Daum C."/>
            <person name="Barry K."/>
            <person name="Grigoriev I.V."/>
            <person name="Favel A."/>
            <person name="Rosso M.N."/>
            <person name="Martin F."/>
        </authorList>
    </citation>
    <scope>NUCLEOTIDE SEQUENCE [LARGE SCALE GENOMIC DNA]</scope>
    <source>
        <strain evidence="3 4">CIRM-BRFM 2984</strain>
    </source>
</reference>